<dbReference type="InterPro" id="IPR000209">
    <property type="entry name" value="Peptidase_S8/S53_dom"/>
</dbReference>
<dbReference type="SUPFAM" id="SSF52743">
    <property type="entry name" value="Subtilisin-like"/>
    <property type="match status" value="1"/>
</dbReference>
<name>A0A2V3DT94_9MICC</name>
<dbReference type="AlphaFoldDB" id="A0A2V3DT94"/>
<dbReference type="PROSITE" id="PS00138">
    <property type="entry name" value="SUBTILASE_SER"/>
    <property type="match status" value="1"/>
</dbReference>
<dbReference type="Proteomes" id="UP000246303">
    <property type="component" value="Unassembled WGS sequence"/>
</dbReference>
<evidence type="ECO:0000259" key="9">
    <source>
        <dbReference type="PROSITE" id="PS51695"/>
    </source>
</evidence>
<dbReference type="Gene3D" id="3.40.50.200">
    <property type="entry name" value="Peptidase S8/S53 domain"/>
    <property type="match status" value="1"/>
</dbReference>
<dbReference type="GO" id="GO:0008240">
    <property type="term" value="F:tripeptidyl-peptidase activity"/>
    <property type="evidence" value="ECO:0007669"/>
    <property type="project" value="TreeGrafter"/>
</dbReference>
<gene>
    <name evidence="10" type="ORF">CVS29_08490</name>
</gene>
<dbReference type="InterPro" id="IPR030400">
    <property type="entry name" value="Sedolisin_dom"/>
</dbReference>
<dbReference type="SUPFAM" id="SSF54897">
    <property type="entry name" value="Protease propeptides/inhibitors"/>
    <property type="match status" value="1"/>
</dbReference>
<dbReference type="Pfam" id="PF00082">
    <property type="entry name" value="Peptidase_S8"/>
    <property type="match status" value="1"/>
</dbReference>
<keyword evidence="4" id="KW-0378">Hydrolase</keyword>
<comment type="caution">
    <text evidence="10">The sequence shown here is derived from an EMBL/GenBank/DDBJ whole genome shotgun (WGS) entry which is preliminary data.</text>
</comment>
<dbReference type="EMBL" id="QHLZ01000004">
    <property type="protein sequence ID" value="PXA66096.1"/>
    <property type="molecule type" value="Genomic_DNA"/>
</dbReference>
<dbReference type="PROSITE" id="PS51695">
    <property type="entry name" value="SEDOLISIN"/>
    <property type="match status" value="1"/>
</dbReference>
<dbReference type="GO" id="GO:0046872">
    <property type="term" value="F:metal ion binding"/>
    <property type="evidence" value="ECO:0007669"/>
    <property type="project" value="UniProtKB-KW"/>
</dbReference>
<proteinExistence type="predicted"/>
<feature type="compositionally biased region" description="Polar residues" evidence="8">
    <location>
        <begin position="184"/>
        <end position="194"/>
    </location>
</feature>
<keyword evidence="11" id="KW-1185">Reference proteome</keyword>
<evidence type="ECO:0000256" key="8">
    <source>
        <dbReference type="SAM" id="MobiDB-lite"/>
    </source>
</evidence>
<dbReference type="GO" id="GO:0006508">
    <property type="term" value="P:proteolysis"/>
    <property type="evidence" value="ECO:0007669"/>
    <property type="project" value="UniProtKB-KW"/>
</dbReference>
<evidence type="ECO:0000313" key="10">
    <source>
        <dbReference type="EMBL" id="PXA66096.1"/>
    </source>
</evidence>
<dbReference type="InterPro" id="IPR036852">
    <property type="entry name" value="Peptidase_S8/S53_dom_sf"/>
</dbReference>
<feature type="domain" description="Peptidase S53" evidence="9">
    <location>
        <begin position="230"/>
        <end position="640"/>
    </location>
</feature>
<keyword evidence="5" id="KW-0720">Serine protease</keyword>
<evidence type="ECO:0000256" key="5">
    <source>
        <dbReference type="ARBA" id="ARBA00022825"/>
    </source>
</evidence>
<organism evidence="10 11">
    <name type="scientific">Arthrobacter psychrochitiniphilus</name>
    <dbReference type="NCBI Taxonomy" id="291045"/>
    <lineage>
        <taxon>Bacteria</taxon>
        <taxon>Bacillati</taxon>
        <taxon>Actinomycetota</taxon>
        <taxon>Actinomycetes</taxon>
        <taxon>Micrococcales</taxon>
        <taxon>Micrococcaceae</taxon>
        <taxon>Arthrobacter</taxon>
    </lineage>
</organism>
<dbReference type="InterPro" id="IPR023828">
    <property type="entry name" value="Peptidase_S8_Ser-AS"/>
</dbReference>
<protein>
    <recommendedName>
        <fullName evidence="9">Peptidase S53 domain-containing protein</fullName>
    </recommendedName>
</protein>
<dbReference type="PANTHER" id="PTHR14218:SF15">
    <property type="entry name" value="TRIPEPTIDYL-PEPTIDASE 1"/>
    <property type="match status" value="1"/>
</dbReference>
<dbReference type="Pfam" id="PF09286">
    <property type="entry name" value="Pro-kuma_activ"/>
    <property type="match status" value="1"/>
</dbReference>
<accession>A0A2V3DT94</accession>
<evidence type="ECO:0000256" key="4">
    <source>
        <dbReference type="ARBA" id="ARBA00022801"/>
    </source>
</evidence>
<dbReference type="CDD" id="cd04056">
    <property type="entry name" value="Peptidases_S53"/>
    <property type="match status" value="1"/>
</dbReference>
<keyword evidence="3" id="KW-0479">Metal-binding</keyword>
<dbReference type="CDD" id="cd11377">
    <property type="entry name" value="Pro-peptidase_S53"/>
    <property type="match status" value="1"/>
</dbReference>
<dbReference type="PANTHER" id="PTHR14218">
    <property type="entry name" value="PROTEASE S8 TRIPEPTIDYL PEPTIDASE I CLN2"/>
    <property type="match status" value="1"/>
</dbReference>
<dbReference type="InterPro" id="IPR015366">
    <property type="entry name" value="S53_propep"/>
</dbReference>
<evidence type="ECO:0000256" key="7">
    <source>
        <dbReference type="ARBA" id="ARBA00023145"/>
    </source>
</evidence>
<sequence>MACVLAFGTTAATAAPTSSDTAYPGGVPSWAQPANNEGAAAADTTVEGEIYFQLRDLRGAKALATAVSTPGNRSYGQWLSPAQWIGRYSPTQKSYDSVLTYLKDQGLVITGTPESRLFVVFRGTVAQLNATFNAELHNYDFKGTTVVGPSKAPTLPASIAAPVAGVSVDQGSLLTHPNYATPDGGTQPTPQARHTQPPAPTAACSNYFGQHSDTVPSAYGKTSYPTYVCGYTPHQIQSAYGKGDLTKTGHGRPAADGRGQTVAIIDAYASPTMLSDINTYSATYGLPQMDGHSYLQIVPDPSEFVDQDLCGGPSGWQPEQALDVASVHGTAPAAKILYVGGFNCGGGLDVAMSKILDHKLANIVSNSYGNLGEALPADVILGEVNIQLQAAGEGIGLYFSSGDSGDEAANLGYTSPDFPASSPWVTAVGGTSLAVSKKGTYMFETGWGSVRDQIVDGAYVSALPGAEFRGGAGGGVSAVFAQPTYQKGVVPRSLSLGQRVVPDISSLADPYTGYVIGISPINNDSTLTTDPFTIQTYGGTSLAAPLSAGQMAVAQQVSGKTLGFANPVIYSTSRQQRGTFTDVVSPRRQQALAFTSPSTGNQYLVSMNLDTSLTTTKGYDNVTGIGSMNYGFALAISRHGR</sequence>
<dbReference type="InterPro" id="IPR050819">
    <property type="entry name" value="Tripeptidyl-peptidase_I"/>
</dbReference>
<keyword evidence="7" id="KW-0865">Zymogen</keyword>
<evidence type="ECO:0000313" key="11">
    <source>
        <dbReference type="Proteomes" id="UP000246303"/>
    </source>
</evidence>
<evidence type="ECO:0000256" key="6">
    <source>
        <dbReference type="ARBA" id="ARBA00022837"/>
    </source>
</evidence>
<keyword evidence="2" id="KW-0645">Protease</keyword>
<evidence type="ECO:0000256" key="2">
    <source>
        <dbReference type="ARBA" id="ARBA00022670"/>
    </source>
</evidence>
<evidence type="ECO:0000256" key="3">
    <source>
        <dbReference type="ARBA" id="ARBA00022723"/>
    </source>
</evidence>
<dbReference type="OrthoDB" id="3480681at2"/>
<comment type="cofactor">
    <cofactor evidence="1">
        <name>Ca(2+)</name>
        <dbReference type="ChEBI" id="CHEBI:29108"/>
    </cofactor>
</comment>
<dbReference type="GO" id="GO:0004252">
    <property type="term" value="F:serine-type endopeptidase activity"/>
    <property type="evidence" value="ECO:0007669"/>
    <property type="project" value="InterPro"/>
</dbReference>
<keyword evidence="6" id="KW-0106">Calcium</keyword>
<evidence type="ECO:0000256" key="1">
    <source>
        <dbReference type="ARBA" id="ARBA00001913"/>
    </source>
</evidence>
<reference evidence="10 11" key="1">
    <citation type="submission" date="2018-05" db="EMBL/GenBank/DDBJ databases">
        <title>Genetic diversity of glacier-inhabiting Cryobacterium bacteria in China and description of Cryobacterium mengkeensis sp. nov. and Arthrobacter glacialis sp. nov.</title>
        <authorList>
            <person name="Liu Q."/>
            <person name="Xin Y.-H."/>
        </authorList>
    </citation>
    <scope>NUCLEOTIDE SEQUENCE [LARGE SCALE GENOMIC DNA]</scope>
    <source>
        <strain evidence="10 11">GP3</strain>
    </source>
</reference>
<feature type="region of interest" description="Disordered" evidence="8">
    <location>
        <begin position="15"/>
        <end position="39"/>
    </location>
</feature>
<dbReference type="SMART" id="SM00944">
    <property type="entry name" value="Pro-kuma_activ"/>
    <property type="match status" value="1"/>
</dbReference>
<feature type="region of interest" description="Disordered" evidence="8">
    <location>
        <begin position="176"/>
        <end position="200"/>
    </location>
</feature>